<organism evidence="2">
    <name type="scientific">Picea sitchensis</name>
    <name type="common">Sitka spruce</name>
    <name type="synonym">Pinus sitchensis</name>
    <dbReference type="NCBI Taxonomy" id="3332"/>
    <lineage>
        <taxon>Eukaryota</taxon>
        <taxon>Viridiplantae</taxon>
        <taxon>Streptophyta</taxon>
        <taxon>Embryophyta</taxon>
        <taxon>Tracheophyta</taxon>
        <taxon>Spermatophyta</taxon>
        <taxon>Pinopsida</taxon>
        <taxon>Pinidae</taxon>
        <taxon>Conifers I</taxon>
        <taxon>Pinales</taxon>
        <taxon>Pinaceae</taxon>
        <taxon>Picea</taxon>
    </lineage>
</organism>
<dbReference type="PANTHER" id="PTHR36616:SF4">
    <property type="entry name" value="OS03G0174800 PROTEIN"/>
    <property type="match status" value="1"/>
</dbReference>
<feature type="chain" id="PRO_5002739038" description="Secreted protein" evidence="1">
    <location>
        <begin position="19"/>
        <end position="75"/>
    </location>
</feature>
<feature type="signal peptide" evidence="1">
    <location>
        <begin position="1"/>
        <end position="18"/>
    </location>
</feature>
<keyword evidence="1" id="KW-0732">Signal</keyword>
<dbReference type="PANTHER" id="PTHR36616">
    <property type="entry name" value="BNAC07G32700D PROTEIN"/>
    <property type="match status" value="1"/>
</dbReference>
<name>A9NQR1_PICSI</name>
<reference evidence="2" key="1">
    <citation type="journal article" date="2008" name="BMC Genomics">
        <title>A conifer genomics resource of 200,000 spruce (Picea spp.) ESTs and 6,464 high-quality, sequence-finished full-length cDNAs for Sitka spruce (Picea sitchensis).</title>
        <authorList>
            <person name="Ralph S.G."/>
            <person name="Chun H.J."/>
            <person name="Kolosova N."/>
            <person name="Cooper D."/>
            <person name="Oddy C."/>
            <person name="Ritland C.E."/>
            <person name="Kirkpatrick R."/>
            <person name="Moore R."/>
            <person name="Barber S."/>
            <person name="Holt R.A."/>
            <person name="Jones S.J."/>
            <person name="Marra M.A."/>
            <person name="Douglas C.J."/>
            <person name="Ritland K."/>
            <person name="Bohlmann J."/>
        </authorList>
    </citation>
    <scope>NUCLEOTIDE SEQUENCE</scope>
    <source>
        <tissue evidence="2">Bark</tissue>
    </source>
</reference>
<accession>A9NQR1</accession>
<dbReference type="AlphaFoldDB" id="A9NQR1"/>
<evidence type="ECO:0000313" key="2">
    <source>
        <dbReference type="EMBL" id="ABK22972.1"/>
    </source>
</evidence>
<proteinExistence type="evidence at transcript level"/>
<protein>
    <recommendedName>
        <fullName evidence="3">Secreted protein</fullName>
    </recommendedName>
</protein>
<evidence type="ECO:0000256" key="1">
    <source>
        <dbReference type="SAM" id="SignalP"/>
    </source>
</evidence>
<evidence type="ECO:0008006" key="3">
    <source>
        <dbReference type="Google" id="ProtNLM"/>
    </source>
</evidence>
<sequence length="75" mass="8772">MLQVVLAFCFSASPLTLYFPPCRQLSELVEKIQEIAGEMAIYYRRAYPQIRIACRRILTRCGLYRPRDRTTSILT</sequence>
<dbReference type="EMBL" id="EF083636">
    <property type="protein sequence ID" value="ABK22972.1"/>
    <property type="molecule type" value="mRNA"/>
</dbReference>